<dbReference type="AlphaFoldDB" id="A0A2C9WII5"/>
<name>A0A2C9WII5_MANES</name>
<organism evidence="1">
    <name type="scientific">Manihot esculenta</name>
    <name type="common">Cassava</name>
    <name type="synonym">Jatropha manihot</name>
    <dbReference type="NCBI Taxonomy" id="3983"/>
    <lineage>
        <taxon>Eukaryota</taxon>
        <taxon>Viridiplantae</taxon>
        <taxon>Streptophyta</taxon>
        <taxon>Embryophyta</taxon>
        <taxon>Tracheophyta</taxon>
        <taxon>Spermatophyta</taxon>
        <taxon>Magnoliopsida</taxon>
        <taxon>eudicotyledons</taxon>
        <taxon>Gunneridae</taxon>
        <taxon>Pentapetalae</taxon>
        <taxon>rosids</taxon>
        <taxon>fabids</taxon>
        <taxon>Malpighiales</taxon>
        <taxon>Euphorbiaceae</taxon>
        <taxon>Crotonoideae</taxon>
        <taxon>Manihoteae</taxon>
        <taxon>Manihot</taxon>
    </lineage>
</organism>
<reference evidence="1" key="1">
    <citation type="submission" date="2016-02" db="EMBL/GenBank/DDBJ databases">
        <title>WGS assembly of Manihot esculenta.</title>
        <authorList>
            <person name="Bredeson J.V."/>
            <person name="Prochnik S.E."/>
            <person name="Lyons J.B."/>
            <person name="Schmutz J."/>
            <person name="Grimwood J."/>
            <person name="Vrebalov J."/>
            <person name="Bart R.S."/>
            <person name="Amuge T."/>
            <person name="Ferguson M.E."/>
            <person name="Green R."/>
            <person name="Putnam N."/>
            <person name="Stites J."/>
            <person name="Rounsley S."/>
            <person name="Rokhsar D.S."/>
        </authorList>
    </citation>
    <scope>NUCLEOTIDE SEQUENCE [LARGE SCALE GENOMIC DNA]</scope>
    <source>
        <tissue evidence="1">Leaf</tissue>
    </source>
</reference>
<proteinExistence type="predicted"/>
<protein>
    <submittedName>
        <fullName evidence="1">Uncharacterized protein</fullName>
    </submittedName>
</protein>
<dbReference type="EMBL" id="CM004388">
    <property type="protein sequence ID" value="OAY58968.1"/>
    <property type="molecule type" value="Genomic_DNA"/>
</dbReference>
<accession>A0A2C9WII5</accession>
<gene>
    <name evidence="1" type="ORF">MANES_02G220700</name>
</gene>
<sequence length="44" mass="5235">MHRPILRNHNLHFNFKTLLSVQIAKGKIKFSEYKIRGIQKSGER</sequence>
<evidence type="ECO:0000313" key="1">
    <source>
        <dbReference type="EMBL" id="OAY58968.1"/>
    </source>
</evidence>